<organism evidence="2 3">
    <name type="scientific">Penicillium daleae</name>
    <dbReference type="NCBI Taxonomy" id="63821"/>
    <lineage>
        <taxon>Eukaryota</taxon>
        <taxon>Fungi</taxon>
        <taxon>Dikarya</taxon>
        <taxon>Ascomycota</taxon>
        <taxon>Pezizomycotina</taxon>
        <taxon>Eurotiomycetes</taxon>
        <taxon>Eurotiomycetidae</taxon>
        <taxon>Eurotiales</taxon>
        <taxon>Aspergillaceae</taxon>
        <taxon>Penicillium</taxon>
    </lineage>
</organism>
<evidence type="ECO:0000313" key="2">
    <source>
        <dbReference type="EMBL" id="KAJ5461874.1"/>
    </source>
</evidence>
<name>A0AAD6G6T2_9EURO</name>
<protein>
    <recommendedName>
        <fullName evidence="4">F-box domain-containing protein</fullName>
    </recommendedName>
</protein>
<evidence type="ECO:0000313" key="3">
    <source>
        <dbReference type="Proteomes" id="UP001213681"/>
    </source>
</evidence>
<proteinExistence type="predicted"/>
<accession>A0AAD6G6T2</accession>
<dbReference type="GeneID" id="81597052"/>
<dbReference type="AlphaFoldDB" id="A0AAD6G6T2"/>
<feature type="compositionally biased region" description="Basic residues" evidence="1">
    <location>
        <begin position="342"/>
        <end position="352"/>
    </location>
</feature>
<evidence type="ECO:0000256" key="1">
    <source>
        <dbReference type="SAM" id="MobiDB-lite"/>
    </source>
</evidence>
<dbReference type="Proteomes" id="UP001213681">
    <property type="component" value="Unassembled WGS sequence"/>
</dbReference>
<evidence type="ECO:0008006" key="4">
    <source>
        <dbReference type="Google" id="ProtNLM"/>
    </source>
</evidence>
<feature type="compositionally biased region" description="Basic and acidic residues" evidence="1">
    <location>
        <begin position="355"/>
        <end position="365"/>
    </location>
</feature>
<sequence>MSLEALPIEVFELIAECLAYEHPPSLLNLARLNKSFHVWCRSAINLVFFHDIKISIGLQKDVARVVDSIQKKLENANSFGHVRQLILTTEREWTVSNAEWEPPTFFALRRVGLVNTYTTQYSHLREMAFNRANMFSLVQRSKGDTKEVALYRALGTLRSLQYLDLGLDVSPAAFYRKEECLAVPPQEQSFTVIESPTDLSFDEFDNEYTELYSGGFYKLRKGHIRDVMINSVVDQDLACAIFRLISSVEIDRLQELEAIKVSVKGNGGAGSRLHELVDLVSSSWVIRRDTRDGHHGELKVEEPIRWIPDHLLHARRAYLGSELDEIFQRIWPDDGQQEPKQKQKRGVAKKLLSRGQKEEAEGERRGLWRNECHSFPLDVSS</sequence>
<keyword evidence="3" id="KW-1185">Reference proteome</keyword>
<feature type="region of interest" description="Disordered" evidence="1">
    <location>
        <begin position="334"/>
        <end position="365"/>
    </location>
</feature>
<reference evidence="2" key="1">
    <citation type="submission" date="2022-12" db="EMBL/GenBank/DDBJ databases">
        <authorList>
            <person name="Petersen C."/>
        </authorList>
    </citation>
    <scope>NUCLEOTIDE SEQUENCE</scope>
    <source>
        <strain evidence="2">IBT 16125</strain>
    </source>
</reference>
<comment type="caution">
    <text evidence="2">The sequence shown here is derived from an EMBL/GenBank/DDBJ whole genome shotgun (WGS) entry which is preliminary data.</text>
</comment>
<gene>
    <name evidence="2" type="ORF">N7458_003426</name>
</gene>
<dbReference type="EMBL" id="JAPVEA010000002">
    <property type="protein sequence ID" value="KAJ5461874.1"/>
    <property type="molecule type" value="Genomic_DNA"/>
</dbReference>
<reference evidence="2" key="2">
    <citation type="journal article" date="2023" name="IMA Fungus">
        <title>Comparative genomic study of the Penicillium genus elucidates a diverse pangenome and 15 lateral gene transfer events.</title>
        <authorList>
            <person name="Petersen C."/>
            <person name="Sorensen T."/>
            <person name="Nielsen M.R."/>
            <person name="Sondergaard T.E."/>
            <person name="Sorensen J.L."/>
            <person name="Fitzpatrick D.A."/>
            <person name="Frisvad J.C."/>
            <person name="Nielsen K.L."/>
        </authorList>
    </citation>
    <scope>NUCLEOTIDE SEQUENCE</scope>
    <source>
        <strain evidence="2">IBT 16125</strain>
    </source>
</reference>
<dbReference type="RefSeq" id="XP_056770916.1">
    <property type="nucleotide sequence ID" value="XM_056906809.1"/>
</dbReference>